<gene>
    <name evidence="2" type="ORF">PXEA_LOCUS13733</name>
</gene>
<dbReference type="EMBL" id="CAAALY010045744">
    <property type="protein sequence ID" value="VEL20293.1"/>
    <property type="molecule type" value="Genomic_DNA"/>
</dbReference>
<keyword evidence="3" id="KW-1185">Reference proteome</keyword>
<dbReference type="AlphaFoldDB" id="A0A3S5FDQ3"/>
<reference evidence="2" key="1">
    <citation type="submission" date="2018-11" db="EMBL/GenBank/DDBJ databases">
        <authorList>
            <consortium name="Pathogen Informatics"/>
        </authorList>
    </citation>
    <scope>NUCLEOTIDE SEQUENCE</scope>
</reference>
<evidence type="ECO:0000313" key="2">
    <source>
        <dbReference type="EMBL" id="VEL20293.1"/>
    </source>
</evidence>
<protein>
    <submittedName>
        <fullName evidence="2">Uncharacterized protein</fullName>
    </submittedName>
</protein>
<feature type="compositionally biased region" description="Low complexity" evidence="1">
    <location>
        <begin position="30"/>
        <end position="41"/>
    </location>
</feature>
<name>A0A3S5FDQ3_9PLAT</name>
<feature type="region of interest" description="Disordered" evidence="1">
    <location>
        <begin position="24"/>
        <end position="49"/>
    </location>
</feature>
<feature type="region of interest" description="Disordered" evidence="1">
    <location>
        <begin position="163"/>
        <end position="198"/>
    </location>
</feature>
<evidence type="ECO:0000256" key="1">
    <source>
        <dbReference type="SAM" id="MobiDB-lite"/>
    </source>
</evidence>
<dbReference type="Proteomes" id="UP000784294">
    <property type="component" value="Unassembled WGS sequence"/>
</dbReference>
<organism evidence="2 3">
    <name type="scientific">Protopolystoma xenopodis</name>
    <dbReference type="NCBI Taxonomy" id="117903"/>
    <lineage>
        <taxon>Eukaryota</taxon>
        <taxon>Metazoa</taxon>
        <taxon>Spiralia</taxon>
        <taxon>Lophotrochozoa</taxon>
        <taxon>Platyhelminthes</taxon>
        <taxon>Monogenea</taxon>
        <taxon>Polyopisthocotylea</taxon>
        <taxon>Polystomatidea</taxon>
        <taxon>Polystomatidae</taxon>
        <taxon>Protopolystoma</taxon>
    </lineage>
</organism>
<proteinExistence type="predicted"/>
<sequence>MPIPKNGFSSSFWRASRNTPNSIFHPHLAPPVSSLVPSSTSGGRRKRERERIVIGRQRNRQFWHLYFSHNLDLKTLSSHPDAFVCQSGRDPKLTTFGLEDASRSSVSASLQLTQIAPFPVVGPASRTHRLVGRSVGRSVYPTSIPRPHPRPVVGQPCCHCGGLGREQPPLRPTKPAPGPTQVEVRERKMKRKRKMRPD</sequence>
<feature type="compositionally biased region" description="Pro residues" evidence="1">
    <location>
        <begin position="169"/>
        <end position="178"/>
    </location>
</feature>
<comment type="caution">
    <text evidence="2">The sequence shown here is derived from an EMBL/GenBank/DDBJ whole genome shotgun (WGS) entry which is preliminary data.</text>
</comment>
<evidence type="ECO:0000313" key="3">
    <source>
        <dbReference type="Proteomes" id="UP000784294"/>
    </source>
</evidence>
<feature type="compositionally biased region" description="Basic residues" evidence="1">
    <location>
        <begin position="187"/>
        <end position="198"/>
    </location>
</feature>
<accession>A0A3S5FDQ3</accession>